<evidence type="ECO:0000313" key="2">
    <source>
        <dbReference type="EMBL" id="MBV3388981.1"/>
    </source>
</evidence>
<feature type="chain" id="PRO_5043789541" evidence="1">
    <location>
        <begin position="20"/>
        <end position="46"/>
    </location>
</feature>
<dbReference type="EMBL" id="JAHOEI010000087">
    <property type="protein sequence ID" value="MBV3388981.1"/>
    <property type="molecule type" value="Genomic_DNA"/>
</dbReference>
<protein>
    <submittedName>
        <fullName evidence="2">Uncharacterized protein</fullName>
    </submittedName>
</protein>
<name>A0AAW4N5W0_9BACT</name>
<accession>A0AAW4N5W0</accession>
<comment type="caution">
    <text evidence="2">The sequence shown here is derived from an EMBL/GenBank/DDBJ whole genome shotgun (WGS) entry which is preliminary data.</text>
</comment>
<gene>
    <name evidence="2" type="ORF">KSW82_14740</name>
</gene>
<proteinExistence type="predicted"/>
<dbReference type="RefSeq" id="WP_217314804.1">
    <property type="nucleotide sequence ID" value="NZ_JAHOEA010000061.1"/>
</dbReference>
<dbReference type="Proteomes" id="UP001196765">
    <property type="component" value="Unassembled WGS sequence"/>
</dbReference>
<organism evidence="2 3">
    <name type="scientific">Segatella copri</name>
    <dbReference type="NCBI Taxonomy" id="165179"/>
    <lineage>
        <taxon>Bacteria</taxon>
        <taxon>Pseudomonadati</taxon>
        <taxon>Bacteroidota</taxon>
        <taxon>Bacteroidia</taxon>
        <taxon>Bacteroidales</taxon>
        <taxon>Prevotellaceae</taxon>
        <taxon>Segatella</taxon>
    </lineage>
</organism>
<feature type="signal peptide" evidence="1">
    <location>
        <begin position="1"/>
        <end position="19"/>
    </location>
</feature>
<reference evidence="2" key="1">
    <citation type="submission" date="2021-06" db="EMBL/GenBank/DDBJ databases">
        <title>Collection of gut derived symbiotic bacterial strains cultured from healthy donors.</title>
        <authorList>
            <person name="Lin H."/>
            <person name="Littmann E."/>
            <person name="Pamer E.G."/>
        </authorList>
    </citation>
    <scope>NUCLEOTIDE SEQUENCE</scope>
    <source>
        <strain evidence="2">MSK.21.74</strain>
    </source>
</reference>
<dbReference type="AlphaFoldDB" id="A0AAW4N5W0"/>
<evidence type="ECO:0000256" key="1">
    <source>
        <dbReference type="SAM" id="SignalP"/>
    </source>
</evidence>
<sequence length="46" mass="5118">MKKLMTLICALFCMAQVYAANPVKQWGQLQVKGAQLCDQSVCPETE</sequence>
<keyword evidence="1" id="KW-0732">Signal</keyword>
<evidence type="ECO:0000313" key="3">
    <source>
        <dbReference type="Proteomes" id="UP001196765"/>
    </source>
</evidence>